<evidence type="ECO:0000256" key="1">
    <source>
        <dbReference type="SAM" id="Phobius"/>
    </source>
</evidence>
<reference evidence="2" key="3">
    <citation type="submission" date="2022-06" db="UniProtKB">
        <authorList>
            <consortium name="EnsemblPlants"/>
        </authorList>
    </citation>
    <scope>IDENTIFICATION</scope>
</reference>
<feature type="transmembrane region" description="Helical" evidence="1">
    <location>
        <begin position="78"/>
        <end position="102"/>
    </location>
</feature>
<dbReference type="EnsemblPlants" id="TuG1812G0100000284.01.T01">
    <property type="protein sequence ID" value="TuG1812G0100000284.01.T01"/>
    <property type="gene ID" value="TuG1812G0100000284.01"/>
</dbReference>
<feature type="transmembrane region" description="Helical" evidence="1">
    <location>
        <begin position="6"/>
        <end position="28"/>
    </location>
</feature>
<keyword evidence="1" id="KW-0472">Membrane</keyword>
<reference evidence="3" key="1">
    <citation type="journal article" date="2013" name="Nature">
        <title>Draft genome of the wheat A-genome progenitor Triticum urartu.</title>
        <authorList>
            <person name="Ling H.Q."/>
            <person name="Zhao S."/>
            <person name="Liu D."/>
            <person name="Wang J."/>
            <person name="Sun H."/>
            <person name="Zhang C."/>
            <person name="Fan H."/>
            <person name="Li D."/>
            <person name="Dong L."/>
            <person name="Tao Y."/>
            <person name="Gao C."/>
            <person name="Wu H."/>
            <person name="Li Y."/>
            <person name="Cui Y."/>
            <person name="Guo X."/>
            <person name="Zheng S."/>
            <person name="Wang B."/>
            <person name="Yu K."/>
            <person name="Liang Q."/>
            <person name="Yang W."/>
            <person name="Lou X."/>
            <person name="Chen J."/>
            <person name="Feng M."/>
            <person name="Jian J."/>
            <person name="Zhang X."/>
            <person name="Luo G."/>
            <person name="Jiang Y."/>
            <person name="Liu J."/>
            <person name="Wang Z."/>
            <person name="Sha Y."/>
            <person name="Zhang B."/>
            <person name="Wu H."/>
            <person name="Tang D."/>
            <person name="Shen Q."/>
            <person name="Xue P."/>
            <person name="Zou S."/>
            <person name="Wang X."/>
            <person name="Liu X."/>
            <person name="Wang F."/>
            <person name="Yang Y."/>
            <person name="An X."/>
            <person name="Dong Z."/>
            <person name="Zhang K."/>
            <person name="Zhang X."/>
            <person name="Luo M.C."/>
            <person name="Dvorak J."/>
            <person name="Tong Y."/>
            <person name="Wang J."/>
            <person name="Yang H."/>
            <person name="Li Z."/>
            <person name="Wang D."/>
            <person name="Zhang A."/>
            <person name="Wang J."/>
        </authorList>
    </citation>
    <scope>NUCLEOTIDE SEQUENCE</scope>
    <source>
        <strain evidence="3">cv. G1812</strain>
    </source>
</reference>
<dbReference type="Gramene" id="TuG1812G0100000284.01.T01">
    <property type="protein sequence ID" value="TuG1812G0100000284.01.T01"/>
    <property type="gene ID" value="TuG1812G0100000284.01"/>
</dbReference>
<keyword evidence="1" id="KW-1133">Transmembrane helix</keyword>
<proteinExistence type="predicted"/>
<reference evidence="2" key="2">
    <citation type="submission" date="2018-03" db="EMBL/GenBank/DDBJ databases">
        <title>The Triticum urartu genome reveals the dynamic nature of wheat genome evolution.</title>
        <authorList>
            <person name="Ling H."/>
            <person name="Ma B."/>
            <person name="Shi X."/>
            <person name="Liu H."/>
            <person name="Dong L."/>
            <person name="Sun H."/>
            <person name="Cao Y."/>
            <person name="Gao Q."/>
            <person name="Zheng S."/>
            <person name="Li Y."/>
            <person name="Yu Y."/>
            <person name="Du H."/>
            <person name="Qi M."/>
            <person name="Li Y."/>
            <person name="Yu H."/>
            <person name="Cui Y."/>
            <person name="Wang N."/>
            <person name="Chen C."/>
            <person name="Wu H."/>
            <person name="Zhao Y."/>
            <person name="Zhang J."/>
            <person name="Li Y."/>
            <person name="Zhou W."/>
            <person name="Zhang B."/>
            <person name="Hu W."/>
            <person name="Eijk M."/>
            <person name="Tang J."/>
            <person name="Witsenboer H."/>
            <person name="Zhao S."/>
            <person name="Li Z."/>
            <person name="Zhang A."/>
            <person name="Wang D."/>
            <person name="Liang C."/>
        </authorList>
    </citation>
    <scope>NUCLEOTIDE SEQUENCE [LARGE SCALE GENOMIC DNA]</scope>
    <source>
        <strain evidence="2">cv. G1812</strain>
    </source>
</reference>
<keyword evidence="3" id="KW-1185">Reference proteome</keyword>
<dbReference type="Proteomes" id="UP000015106">
    <property type="component" value="Chromosome 1"/>
</dbReference>
<organism evidence="2 3">
    <name type="scientific">Triticum urartu</name>
    <name type="common">Red wild einkorn</name>
    <name type="synonym">Crithodium urartu</name>
    <dbReference type="NCBI Taxonomy" id="4572"/>
    <lineage>
        <taxon>Eukaryota</taxon>
        <taxon>Viridiplantae</taxon>
        <taxon>Streptophyta</taxon>
        <taxon>Embryophyta</taxon>
        <taxon>Tracheophyta</taxon>
        <taxon>Spermatophyta</taxon>
        <taxon>Magnoliopsida</taxon>
        <taxon>Liliopsida</taxon>
        <taxon>Poales</taxon>
        <taxon>Poaceae</taxon>
        <taxon>BOP clade</taxon>
        <taxon>Pooideae</taxon>
        <taxon>Triticodae</taxon>
        <taxon>Triticeae</taxon>
        <taxon>Triticinae</taxon>
        <taxon>Triticum</taxon>
    </lineage>
</organism>
<name>A0A8R7NVT0_TRIUA</name>
<keyword evidence="1" id="KW-0812">Transmembrane</keyword>
<dbReference type="AlphaFoldDB" id="A0A8R7NVT0"/>
<feature type="transmembrane region" description="Helical" evidence="1">
    <location>
        <begin position="40"/>
        <end position="66"/>
    </location>
</feature>
<sequence>MDPMKNRVRAFTEGAVIMVCPVLLAISLKKVDVKNEGEGFVRFSISTLVTSILEAGLLPFICLSLAKLTHTFVADFLFVASKLLIHLCALLLTVLVYGIILLI</sequence>
<accession>A0A8R7NVT0</accession>
<evidence type="ECO:0000313" key="2">
    <source>
        <dbReference type="EnsemblPlants" id="TuG1812G0100000284.01.T01"/>
    </source>
</evidence>
<evidence type="ECO:0000313" key="3">
    <source>
        <dbReference type="Proteomes" id="UP000015106"/>
    </source>
</evidence>
<protein>
    <submittedName>
        <fullName evidence="2">Uncharacterized protein</fullName>
    </submittedName>
</protein>